<reference evidence="2 3" key="1">
    <citation type="journal article" date="2009" name="Nature">
        <title>The Sorghum bicolor genome and the diversification of grasses.</title>
        <authorList>
            <person name="Paterson A.H."/>
            <person name="Bowers J.E."/>
            <person name="Bruggmann R."/>
            <person name="Dubchak I."/>
            <person name="Grimwood J."/>
            <person name="Gundlach H."/>
            <person name="Haberer G."/>
            <person name="Hellsten U."/>
            <person name="Mitros T."/>
            <person name="Poliakov A."/>
            <person name="Schmutz J."/>
            <person name="Spannagl M."/>
            <person name="Tang H."/>
            <person name="Wang X."/>
            <person name="Wicker T."/>
            <person name="Bharti A.K."/>
            <person name="Chapman J."/>
            <person name="Feltus F.A."/>
            <person name="Gowik U."/>
            <person name="Grigoriev I.V."/>
            <person name="Lyons E."/>
            <person name="Maher C.A."/>
            <person name="Martis M."/>
            <person name="Narechania A."/>
            <person name="Otillar R.P."/>
            <person name="Penning B.W."/>
            <person name="Salamov A.A."/>
            <person name="Wang Y."/>
            <person name="Zhang L."/>
            <person name="Carpita N.C."/>
            <person name="Freeling M."/>
            <person name="Gingle A.R."/>
            <person name="Hash C.T."/>
            <person name="Keller B."/>
            <person name="Klein P."/>
            <person name="Kresovich S."/>
            <person name="McCann M.C."/>
            <person name="Ming R."/>
            <person name="Peterson D.G."/>
            <person name="Mehboob-ur-Rahman"/>
            <person name="Ware D."/>
            <person name="Westhoff P."/>
            <person name="Mayer K.F."/>
            <person name="Messing J."/>
            <person name="Rokhsar D.S."/>
        </authorList>
    </citation>
    <scope>NUCLEOTIDE SEQUENCE [LARGE SCALE GENOMIC DNA]</scope>
    <source>
        <strain evidence="3">cv. BTx623</strain>
    </source>
</reference>
<sequence length="100" mass="10866">MNRHPEHPPERHASWAPGHLRSDRPSVCRHQREEHLRCADGGERHAAGRVQYKVTPNNGLNASLGAKGASARRRQGTQDKSCAATEGGRLAPTVSRCASP</sequence>
<dbReference type="EMBL" id="CM000764">
    <property type="protein sequence ID" value="OQU82773.1"/>
    <property type="molecule type" value="Genomic_DNA"/>
</dbReference>
<evidence type="ECO:0000313" key="2">
    <source>
        <dbReference type="EMBL" id="OQU82773.1"/>
    </source>
</evidence>
<protein>
    <submittedName>
        <fullName evidence="2">Uncharacterized protein</fullName>
    </submittedName>
</protein>
<dbReference type="InParanoid" id="A0A1Z5RG68"/>
<dbReference type="Proteomes" id="UP000000768">
    <property type="component" value="Chromosome 5"/>
</dbReference>
<feature type="region of interest" description="Disordered" evidence="1">
    <location>
        <begin position="58"/>
        <end position="100"/>
    </location>
</feature>
<proteinExistence type="predicted"/>
<keyword evidence="3" id="KW-1185">Reference proteome</keyword>
<gene>
    <name evidence="2" type="ORF">SORBI_3005G019250</name>
</gene>
<evidence type="ECO:0000313" key="3">
    <source>
        <dbReference type="Proteomes" id="UP000000768"/>
    </source>
</evidence>
<name>A0A1Z5RG68_SORBI</name>
<feature type="compositionally biased region" description="Basic and acidic residues" evidence="1">
    <location>
        <begin position="1"/>
        <end position="13"/>
    </location>
</feature>
<evidence type="ECO:0000256" key="1">
    <source>
        <dbReference type="SAM" id="MobiDB-lite"/>
    </source>
</evidence>
<accession>A0A1Z5RG68</accession>
<reference evidence="3" key="2">
    <citation type="journal article" date="2018" name="Plant J.">
        <title>The Sorghum bicolor reference genome: improved assembly, gene annotations, a transcriptome atlas, and signatures of genome organization.</title>
        <authorList>
            <person name="McCormick R.F."/>
            <person name="Truong S.K."/>
            <person name="Sreedasyam A."/>
            <person name="Jenkins J."/>
            <person name="Shu S."/>
            <person name="Sims D."/>
            <person name="Kennedy M."/>
            <person name="Amirebrahimi M."/>
            <person name="Weers B.D."/>
            <person name="McKinley B."/>
            <person name="Mattison A."/>
            <person name="Morishige D.T."/>
            <person name="Grimwood J."/>
            <person name="Schmutz J."/>
            <person name="Mullet J.E."/>
        </authorList>
    </citation>
    <scope>NUCLEOTIDE SEQUENCE [LARGE SCALE GENOMIC DNA]</scope>
    <source>
        <strain evidence="3">cv. BTx623</strain>
    </source>
</reference>
<organism evidence="2 3">
    <name type="scientific">Sorghum bicolor</name>
    <name type="common">Sorghum</name>
    <name type="synonym">Sorghum vulgare</name>
    <dbReference type="NCBI Taxonomy" id="4558"/>
    <lineage>
        <taxon>Eukaryota</taxon>
        <taxon>Viridiplantae</taxon>
        <taxon>Streptophyta</taxon>
        <taxon>Embryophyta</taxon>
        <taxon>Tracheophyta</taxon>
        <taxon>Spermatophyta</taxon>
        <taxon>Magnoliopsida</taxon>
        <taxon>Liliopsida</taxon>
        <taxon>Poales</taxon>
        <taxon>Poaceae</taxon>
        <taxon>PACMAD clade</taxon>
        <taxon>Panicoideae</taxon>
        <taxon>Andropogonodae</taxon>
        <taxon>Andropogoneae</taxon>
        <taxon>Sorghinae</taxon>
        <taxon>Sorghum</taxon>
    </lineage>
</organism>
<feature type="region of interest" description="Disordered" evidence="1">
    <location>
        <begin position="1"/>
        <end position="28"/>
    </location>
</feature>
<dbReference type="Gramene" id="OQU82773">
    <property type="protein sequence ID" value="OQU82773"/>
    <property type="gene ID" value="SORBI_3005G019250"/>
</dbReference>
<dbReference type="AlphaFoldDB" id="A0A1Z5RG68"/>